<feature type="transmembrane region" description="Helical" evidence="1">
    <location>
        <begin position="7"/>
        <end position="25"/>
    </location>
</feature>
<reference evidence="3" key="2">
    <citation type="submission" date="2015-01" db="EMBL/GenBank/DDBJ databases">
        <title>Evolutionary Origins and Diversification of the Mycorrhizal Mutualists.</title>
        <authorList>
            <consortium name="DOE Joint Genome Institute"/>
            <consortium name="Mycorrhizal Genomics Consortium"/>
            <person name="Kohler A."/>
            <person name="Kuo A."/>
            <person name="Nagy L.G."/>
            <person name="Floudas D."/>
            <person name="Copeland A."/>
            <person name="Barry K.W."/>
            <person name="Cichocki N."/>
            <person name="Veneault-Fourrey C."/>
            <person name="LaButti K."/>
            <person name="Lindquist E.A."/>
            <person name="Lipzen A."/>
            <person name="Lundell T."/>
            <person name="Morin E."/>
            <person name="Murat C."/>
            <person name="Riley R."/>
            <person name="Ohm R."/>
            <person name="Sun H."/>
            <person name="Tunlid A."/>
            <person name="Henrissat B."/>
            <person name="Grigoriev I.V."/>
            <person name="Hibbett D.S."/>
            <person name="Martin F."/>
        </authorList>
    </citation>
    <scope>NUCLEOTIDE SEQUENCE [LARGE SCALE GENOMIC DNA]</scope>
    <source>
        <strain evidence="3">LaAM-08-1</strain>
    </source>
</reference>
<evidence type="ECO:0000313" key="2">
    <source>
        <dbReference type="EMBL" id="KIJ93377.1"/>
    </source>
</evidence>
<evidence type="ECO:0000256" key="1">
    <source>
        <dbReference type="SAM" id="Phobius"/>
    </source>
</evidence>
<feature type="transmembrane region" description="Helical" evidence="1">
    <location>
        <begin position="31"/>
        <end position="48"/>
    </location>
</feature>
<dbReference type="Proteomes" id="UP000054477">
    <property type="component" value="Unassembled WGS sequence"/>
</dbReference>
<dbReference type="EMBL" id="KN838847">
    <property type="protein sequence ID" value="KIJ93377.1"/>
    <property type="molecule type" value="Genomic_DNA"/>
</dbReference>
<evidence type="ECO:0000313" key="3">
    <source>
        <dbReference type="Proteomes" id="UP000054477"/>
    </source>
</evidence>
<name>A0A0C9XAT4_9AGAR</name>
<dbReference type="HOGENOM" id="CLU_2942118_0_0_1"/>
<organism evidence="2 3">
    <name type="scientific">Laccaria amethystina LaAM-08-1</name>
    <dbReference type="NCBI Taxonomy" id="1095629"/>
    <lineage>
        <taxon>Eukaryota</taxon>
        <taxon>Fungi</taxon>
        <taxon>Dikarya</taxon>
        <taxon>Basidiomycota</taxon>
        <taxon>Agaricomycotina</taxon>
        <taxon>Agaricomycetes</taxon>
        <taxon>Agaricomycetidae</taxon>
        <taxon>Agaricales</taxon>
        <taxon>Agaricineae</taxon>
        <taxon>Hydnangiaceae</taxon>
        <taxon>Laccaria</taxon>
    </lineage>
</organism>
<gene>
    <name evidence="2" type="ORF">K443DRAFT_646104</name>
</gene>
<sequence>MIFITIFYMLSFLPAVTFLGISLFMVVVSTVTALVFAFLAAATITLMLHKPPTPSYSSNT</sequence>
<proteinExistence type="predicted"/>
<accession>A0A0C9XAT4</accession>
<reference evidence="2 3" key="1">
    <citation type="submission" date="2014-04" db="EMBL/GenBank/DDBJ databases">
        <authorList>
            <consortium name="DOE Joint Genome Institute"/>
            <person name="Kuo A."/>
            <person name="Kohler A."/>
            <person name="Nagy L.G."/>
            <person name="Floudas D."/>
            <person name="Copeland A."/>
            <person name="Barry K.W."/>
            <person name="Cichocki N."/>
            <person name="Veneault-Fourrey C."/>
            <person name="LaButti K."/>
            <person name="Lindquist E.A."/>
            <person name="Lipzen A."/>
            <person name="Lundell T."/>
            <person name="Morin E."/>
            <person name="Murat C."/>
            <person name="Sun H."/>
            <person name="Tunlid A."/>
            <person name="Henrissat B."/>
            <person name="Grigoriev I.V."/>
            <person name="Hibbett D.S."/>
            <person name="Martin F."/>
            <person name="Nordberg H.P."/>
            <person name="Cantor M.N."/>
            <person name="Hua S.X."/>
        </authorList>
    </citation>
    <scope>NUCLEOTIDE SEQUENCE [LARGE SCALE GENOMIC DNA]</scope>
    <source>
        <strain evidence="2 3">LaAM-08-1</strain>
    </source>
</reference>
<keyword evidence="3" id="KW-1185">Reference proteome</keyword>
<keyword evidence="1" id="KW-0472">Membrane</keyword>
<keyword evidence="1" id="KW-0812">Transmembrane</keyword>
<keyword evidence="1" id="KW-1133">Transmembrane helix</keyword>
<protein>
    <submittedName>
        <fullName evidence="2">Uncharacterized protein</fullName>
    </submittedName>
</protein>
<dbReference type="AlphaFoldDB" id="A0A0C9XAT4"/>